<dbReference type="AlphaFoldDB" id="A0AA36EMY1"/>
<proteinExistence type="predicted"/>
<gene>
    <name evidence="1" type="ORF">LSALG_LOCUS41685</name>
</gene>
<sequence length="155" mass="17345">MNQPEYEAKIQIRVGPSQGAIQNSNYILANIEYEPKPHGMKEIGTKSTEVRGRVQILLLRMPSYGRKLVGAPDALNSIPSDSGGCKIDTRARENGGHFHQTTGRHFSWFHLTMHQEERGVQESPEHAQQNPPLLGWASLAETRRNLSLSRQTCSS</sequence>
<dbReference type="EMBL" id="OX465085">
    <property type="protein sequence ID" value="CAI9303236.1"/>
    <property type="molecule type" value="Genomic_DNA"/>
</dbReference>
<accession>A0AA36EMY1</accession>
<reference evidence="1" key="1">
    <citation type="submission" date="2023-04" db="EMBL/GenBank/DDBJ databases">
        <authorList>
            <person name="Vijverberg K."/>
            <person name="Xiong W."/>
            <person name="Schranz E."/>
        </authorList>
    </citation>
    <scope>NUCLEOTIDE SEQUENCE</scope>
</reference>
<dbReference type="Proteomes" id="UP001177003">
    <property type="component" value="Chromosome 9"/>
</dbReference>
<name>A0AA36EMY1_LACSI</name>
<organism evidence="1 2">
    <name type="scientific">Lactuca saligna</name>
    <name type="common">Willowleaf lettuce</name>
    <dbReference type="NCBI Taxonomy" id="75948"/>
    <lineage>
        <taxon>Eukaryota</taxon>
        <taxon>Viridiplantae</taxon>
        <taxon>Streptophyta</taxon>
        <taxon>Embryophyta</taxon>
        <taxon>Tracheophyta</taxon>
        <taxon>Spermatophyta</taxon>
        <taxon>Magnoliopsida</taxon>
        <taxon>eudicotyledons</taxon>
        <taxon>Gunneridae</taxon>
        <taxon>Pentapetalae</taxon>
        <taxon>asterids</taxon>
        <taxon>campanulids</taxon>
        <taxon>Asterales</taxon>
        <taxon>Asteraceae</taxon>
        <taxon>Cichorioideae</taxon>
        <taxon>Cichorieae</taxon>
        <taxon>Lactucinae</taxon>
        <taxon>Lactuca</taxon>
    </lineage>
</organism>
<protein>
    <submittedName>
        <fullName evidence="1">Uncharacterized protein</fullName>
    </submittedName>
</protein>
<evidence type="ECO:0000313" key="2">
    <source>
        <dbReference type="Proteomes" id="UP001177003"/>
    </source>
</evidence>
<keyword evidence="2" id="KW-1185">Reference proteome</keyword>
<evidence type="ECO:0000313" key="1">
    <source>
        <dbReference type="EMBL" id="CAI9303236.1"/>
    </source>
</evidence>